<keyword evidence="2" id="KW-0217">Developmental protein</keyword>
<dbReference type="InterPro" id="IPR036085">
    <property type="entry name" value="PAZ_dom_sf"/>
</dbReference>
<dbReference type="GO" id="GO:0003723">
    <property type="term" value="F:RNA binding"/>
    <property type="evidence" value="ECO:0007669"/>
    <property type="project" value="UniProtKB-KW"/>
</dbReference>
<dbReference type="InterPro" id="IPR003165">
    <property type="entry name" value="Piwi"/>
</dbReference>
<dbReference type="CDD" id="cd02845">
    <property type="entry name" value="PAZ_piwi_like"/>
    <property type="match status" value="1"/>
</dbReference>
<organism evidence="10">
    <name type="scientific">Lepeophtheirus salmonis</name>
    <name type="common">Salmon louse</name>
    <name type="synonym">Caligus salmonis</name>
    <dbReference type="NCBI Taxonomy" id="72036"/>
    <lineage>
        <taxon>Eukaryota</taxon>
        <taxon>Metazoa</taxon>
        <taxon>Ecdysozoa</taxon>
        <taxon>Arthropoda</taxon>
        <taxon>Crustacea</taxon>
        <taxon>Multicrustacea</taxon>
        <taxon>Hexanauplia</taxon>
        <taxon>Copepoda</taxon>
        <taxon>Siphonostomatoida</taxon>
        <taxon>Caligidae</taxon>
        <taxon>Lepeophtheirus</taxon>
    </lineage>
</organism>
<dbReference type="PROSITE" id="PS50821">
    <property type="entry name" value="PAZ"/>
    <property type="match status" value="1"/>
</dbReference>
<evidence type="ECO:0000259" key="8">
    <source>
        <dbReference type="PROSITE" id="PS50821"/>
    </source>
</evidence>
<evidence type="ECO:0000256" key="6">
    <source>
        <dbReference type="ARBA" id="ARBA00038291"/>
    </source>
</evidence>
<evidence type="ECO:0000256" key="5">
    <source>
        <dbReference type="ARBA" id="ARBA00023158"/>
    </source>
</evidence>
<dbReference type="Pfam" id="PF02170">
    <property type="entry name" value="PAZ"/>
    <property type="match status" value="1"/>
</dbReference>
<dbReference type="EMBL" id="HACA01025652">
    <property type="protein sequence ID" value="CDW43013.1"/>
    <property type="molecule type" value="Transcribed_RNA"/>
</dbReference>
<comment type="similarity">
    <text evidence="6">Belongs to the argonaute family. Piwi subfamily.</text>
</comment>
<evidence type="ECO:0000256" key="4">
    <source>
        <dbReference type="ARBA" id="ARBA00022884"/>
    </source>
</evidence>
<dbReference type="OrthoDB" id="445936at2759"/>
<dbReference type="Pfam" id="PF02171">
    <property type="entry name" value="Piwi"/>
    <property type="match status" value="1"/>
</dbReference>
<feature type="region of interest" description="Disordered" evidence="7">
    <location>
        <begin position="1"/>
        <end position="75"/>
    </location>
</feature>
<dbReference type="GO" id="GO:0034587">
    <property type="term" value="P:piRNA processing"/>
    <property type="evidence" value="ECO:0007669"/>
    <property type="project" value="UniProtKB-ARBA"/>
</dbReference>
<proteinExistence type="inferred from homology"/>
<dbReference type="Pfam" id="PF23278">
    <property type="entry name" value="Piwi_N"/>
    <property type="match status" value="1"/>
</dbReference>
<comment type="subcellular location">
    <subcellularLocation>
        <location evidence="1">Cytoplasm</location>
    </subcellularLocation>
</comment>
<evidence type="ECO:0000256" key="2">
    <source>
        <dbReference type="ARBA" id="ARBA00022473"/>
    </source>
</evidence>
<dbReference type="InterPro" id="IPR012337">
    <property type="entry name" value="RNaseH-like_sf"/>
</dbReference>
<dbReference type="Gene3D" id="3.40.50.2300">
    <property type="match status" value="1"/>
</dbReference>
<keyword evidence="3" id="KW-0963">Cytoplasm</keyword>
<dbReference type="SUPFAM" id="SSF101690">
    <property type="entry name" value="PAZ domain"/>
    <property type="match status" value="1"/>
</dbReference>
<feature type="domain" description="Piwi" evidence="9">
    <location>
        <begin position="577"/>
        <end position="670"/>
    </location>
</feature>
<sequence>MSSRKPPPLPENLAGRGRGGRGGRIRPPTTLMPGPIPRSGLMEGAAPRPRPPFRQFPSLSSSSSVPGVAGSSESAVESVTQKLGLMNTDESESIEGTGRGRCRGKLSTCMLRTRPDDCSSKVGTSGNVVTIVTNHFIMKCKSGWNLLQYHVSFNIEEDRTYMKKKYVKQVANKLPPYICDGATLFTVTPLTHDNSPFEICTKREDDGKMIGITMKYTRQVSPMDFSYFQFFNIILRRCMENLDLQMLDRNYYDPNAKVTLTDLHLELWPGYITSIRRHEKEVLLCCEISNKILRTDTVYSQLRTASATGDVRNAATRLLLGEIVITRYNNKTYKIDDIDWNTTPSSTFPKRDGSSMSFSDYYRERYNITIKDLKQPLLISLPRERDRRGGNMDKNQRIMLVPELCYMTGLSESQRSNFSLMKSLGEYTRQDPANRCSSLKKFSQRLLSSPSVKEELKKWNIELDEKLRTFQGRSLPPEVILEGSGKKISYPVENADWGSTFRNMKLFQPAHCQKWVVISPHRLRNETSDFVKGLLKVSNGMGFQLDAPKLFEIQDDRVGTYVNEINSTLCLRPPPQMIMVVVPRNTGDAYSAIKKICCVEKPIISQVITGTLLKKPKGLMSVATKVAVQMATKLGAEPWGVSIPIKNTMVIGYDSYHDTSLKGKSVGAVVFHINLFLFLHKLCFLGIIN</sequence>
<evidence type="ECO:0000256" key="3">
    <source>
        <dbReference type="ARBA" id="ARBA00022490"/>
    </source>
</evidence>
<evidence type="ECO:0000259" key="9">
    <source>
        <dbReference type="PROSITE" id="PS50822"/>
    </source>
</evidence>
<evidence type="ECO:0000256" key="7">
    <source>
        <dbReference type="SAM" id="MobiDB-lite"/>
    </source>
</evidence>
<dbReference type="SMART" id="SM00949">
    <property type="entry name" value="PAZ"/>
    <property type="match status" value="1"/>
</dbReference>
<name>A0A0K2UXM2_LEPSM</name>
<evidence type="ECO:0000313" key="10">
    <source>
        <dbReference type="EMBL" id="CDW43013.1"/>
    </source>
</evidence>
<dbReference type="AlphaFoldDB" id="A0A0K2UXM2"/>
<keyword evidence="4" id="KW-0694">RNA-binding</keyword>
<dbReference type="FunFam" id="2.170.260.10:FF:000003">
    <property type="entry name" value="Piwi-like RNA-mediated gene silencing 2"/>
    <property type="match status" value="1"/>
</dbReference>
<accession>A0A0K2UXM2</accession>
<dbReference type="GO" id="GO:0005737">
    <property type="term" value="C:cytoplasm"/>
    <property type="evidence" value="ECO:0007669"/>
    <property type="project" value="UniProtKB-SubCell"/>
</dbReference>
<keyword evidence="5" id="KW-0943">RNA-mediated gene silencing</keyword>
<feature type="compositionally biased region" description="Low complexity" evidence="7">
    <location>
        <begin position="55"/>
        <end position="75"/>
    </location>
</feature>
<feature type="compositionally biased region" description="Pro residues" evidence="7">
    <location>
        <begin position="1"/>
        <end position="10"/>
    </location>
</feature>
<protein>
    <recommendedName>
        <fullName evidence="11">Piwi-like protein 1</fullName>
    </recommendedName>
</protein>
<dbReference type="PANTHER" id="PTHR22891">
    <property type="entry name" value="EUKARYOTIC TRANSLATION INITIATION FACTOR 2C"/>
    <property type="match status" value="1"/>
</dbReference>
<evidence type="ECO:0008006" key="11">
    <source>
        <dbReference type="Google" id="ProtNLM"/>
    </source>
</evidence>
<feature type="domain" description="PAZ" evidence="8">
    <location>
        <begin position="297"/>
        <end position="409"/>
    </location>
</feature>
<dbReference type="SUPFAM" id="SSF53098">
    <property type="entry name" value="Ribonuclease H-like"/>
    <property type="match status" value="1"/>
</dbReference>
<gene>
    <name evidence="10" type="primary">Dmoj\GI18157</name>
</gene>
<dbReference type="Gene3D" id="2.170.260.10">
    <property type="entry name" value="paz domain"/>
    <property type="match status" value="1"/>
</dbReference>
<evidence type="ECO:0000256" key="1">
    <source>
        <dbReference type="ARBA" id="ARBA00004496"/>
    </source>
</evidence>
<dbReference type="PROSITE" id="PS50822">
    <property type="entry name" value="PIWI"/>
    <property type="match status" value="1"/>
</dbReference>
<reference evidence="10" key="1">
    <citation type="submission" date="2014-05" db="EMBL/GenBank/DDBJ databases">
        <authorList>
            <person name="Chronopoulou M."/>
        </authorList>
    </citation>
    <scope>NUCLEOTIDE SEQUENCE</scope>
    <source>
        <tissue evidence="10">Whole organism</tissue>
    </source>
</reference>
<dbReference type="InterPro" id="IPR003100">
    <property type="entry name" value="PAZ_dom"/>
</dbReference>